<reference evidence="1 2" key="1">
    <citation type="submission" date="2022-12" db="EMBL/GenBank/DDBJ databases">
        <title>Chromosome-level genome assembly of true bugs.</title>
        <authorList>
            <person name="Ma L."/>
            <person name="Li H."/>
        </authorList>
    </citation>
    <scope>NUCLEOTIDE SEQUENCE [LARGE SCALE GENOMIC DNA]</scope>
    <source>
        <strain evidence="1">Lab_2022b</strain>
    </source>
</reference>
<gene>
    <name evidence="1" type="ORF">O3M35_001619</name>
</gene>
<organism evidence="1 2">
    <name type="scientific">Rhynocoris fuscipes</name>
    <dbReference type="NCBI Taxonomy" id="488301"/>
    <lineage>
        <taxon>Eukaryota</taxon>
        <taxon>Metazoa</taxon>
        <taxon>Ecdysozoa</taxon>
        <taxon>Arthropoda</taxon>
        <taxon>Hexapoda</taxon>
        <taxon>Insecta</taxon>
        <taxon>Pterygota</taxon>
        <taxon>Neoptera</taxon>
        <taxon>Paraneoptera</taxon>
        <taxon>Hemiptera</taxon>
        <taxon>Heteroptera</taxon>
        <taxon>Panheteroptera</taxon>
        <taxon>Cimicomorpha</taxon>
        <taxon>Reduviidae</taxon>
        <taxon>Harpactorinae</taxon>
        <taxon>Harpactorini</taxon>
        <taxon>Rhynocoris</taxon>
    </lineage>
</organism>
<evidence type="ECO:0000313" key="2">
    <source>
        <dbReference type="Proteomes" id="UP001461498"/>
    </source>
</evidence>
<dbReference type="AlphaFoldDB" id="A0AAW1CN48"/>
<accession>A0AAW1CN48</accession>
<comment type="caution">
    <text evidence="1">The sequence shown here is derived from an EMBL/GenBank/DDBJ whole genome shotgun (WGS) entry which is preliminary data.</text>
</comment>
<sequence length="205" mass="23686">MAQVADCMETKNAEVGQHKLDQTLNTSPIHLLKIDFPIVSQEYQEHCKHYIGTISEKVLDPDGYLTIKTKVDHYLYTVNVSSDIGKPVLSDIVRFPQEILTPFTKNNNNSDKIDKSQDCSQNDFDVNNNFANLQIKSTCTLIRESKRKKNEKITNRNRKKLRTDDESGGICNCYDDESDECICDEYYDDSEEYTDYDQDEEQSNK</sequence>
<dbReference type="Proteomes" id="UP001461498">
    <property type="component" value="Unassembled WGS sequence"/>
</dbReference>
<protein>
    <submittedName>
        <fullName evidence="1">Uncharacterized protein</fullName>
    </submittedName>
</protein>
<name>A0AAW1CN48_9HEMI</name>
<evidence type="ECO:0000313" key="1">
    <source>
        <dbReference type="EMBL" id="KAK9500338.1"/>
    </source>
</evidence>
<dbReference type="EMBL" id="JAPXFL010000010">
    <property type="protein sequence ID" value="KAK9500338.1"/>
    <property type="molecule type" value="Genomic_DNA"/>
</dbReference>
<proteinExistence type="predicted"/>
<keyword evidence="2" id="KW-1185">Reference proteome</keyword>